<dbReference type="Proteomes" id="UP001160625">
    <property type="component" value="Unassembled WGS sequence"/>
</dbReference>
<keyword evidence="3" id="KW-1185">Reference proteome</keyword>
<keyword evidence="1" id="KW-0812">Transmembrane</keyword>
<dbReference type="RefSeq" id="WP_281042471.1">
    <property type="nucleotide sequence ID" value="NZ_JARYGZ010000001.1"/>
</dbReference>
<dbReference type="EMBL" id="JARYGZ010000001">
    <property type="protein sequence ID" value="MDH7637100.1"/>
    <property type="molecule type" value="Genomic_DNA"/>
</dbReference>
<sequence>MHQDHLYGHDEPLSWRDIEALPFYLAAALLAFFLVHGLMDEGLALRLGALKGMAIVGMLGLYHVWSDMAAE</sequence>
<organism evidence="2 3">
    <name type="scientific">Sphingomonas oryzagri</name>
    <dbReference type="NCBI Taxonomy" id="3042314"/>
    <lineage>
        <taxon>Bacteria</taxon>
        <taxon>Pseudomonadati</taxon>
        <taxon>Pseudomonadota</taxon>
        <taxon>Alphaproteobacteria</taxon>
        <taxon>Sphingomonadales</taxon>
        <taxon>Sphingomonadaceae</taxon>
        <taxon>Sphingomonas</taxon>
    </lineage>
</organism>
<evidence type="ECO:0000313" key="3">
    <source>
        <dbReference type="Proteomes" id="UP001160625"/>
    </source>
</evidence>
<name>A0ABT6MVY8_9SPHN</name>
<evidence type="ECO:0000313" key="2">
    <source>
        <dbReference type="EMBL" id="MDH7637100.1"/>
    </source>
</evidence>
<feature type="transmembrane region" description="Helical" evidence="1">
    <location>
        <begin position="20"/>
        <end position="38"/>
    </location>
</feature>
<proteinExistence type="predicted"/>
<accession>A0ABT6MVY8</accession>
<evidence type="ECO:0000256" key="1">
    <source>
        <dbReference type="SAM" id="Phobius"/>
    </source>
</evidence>
<gene>
    <name evidence="2" type="ORF">QGN17_00020</name>
</gene>
<reference evidence="2" key="1">
    <citation type="submission" date="2023-04" db="EMBL/GenBank/DDBJ databases">
        <title>Sphingomonas sp. MAHUQ-71 isolated from rice field.</title>
        <authorList>
            <person name="Huq M.A."/>
        </authorList>
    </citation>
    <scope>NUCLEOTIDE SEQUENCE</scope>
    <source>
        <strain evidence="2">MAHUQ-71</strain>
    </source>
</reference>
<keyword evidence="1" id="KW-1133">Transmembrane helix</keyword>
<protein>
    <submittedName>
        <fullName evidence="2">Uncharacterized protein</fullName>
    </submittedName>
</protein>
<comment type="caution">
    <text evidence="2">The sequence shown here is derived from an EMBL/GenBank/DDBJ whole genome shotgun (WGS) entry which is preliminary data.</text>
</comment>
<keyword evidence="1" id="KW-0472">Membrane</keyword>
<feature type="transmembrane region" description="Helical" evidence="1">
    <location>
        <begin position="45"/>
        <end position="65"/>
    </location>
</feature>